<dbReference type="AlphaFoldDB" id="A0A7Z9AYC9"/>
<accession>A0A7Z9AYC9</accession>
<evidence type="ECO:0000313" key="1">
    <source>
        <dbReference type="EMBL" id="VTQ74228.1"/>
    </source>
</evidence>
<name>A0A7Z9AYC9_ENTHR</name>
<comment type="caution">
    <text evidence="1">The sequence shown here is derived from an EMBL/GenBank/DDBJ whole genome shotgun (WGS) entry which is preliminary data.</text>
</comment>
<reference evidence="1 2" key="1">
    <citation type="submission" date="2019-05" db="EMBL/GenBank/DDBJ databases">
        <authorList>
            <consortium name="Pathogen Informatics"/>
        </authorList>
    </citation>
    <scope>NUCLEOTIDE SEQUENCE [LARGE SCALE GENOMIC DNA]</scope>
    <source>
        <strain evidence="1 2">NCTC12204</strain>
    </source>
</reference>
<dbReference type="RefSeq" id="WP_010738557.1">
    <property type="nucleotide sequence ID" value="NZ_CABEEP010000003.1"/>
</dbReference>
<sequence length="213" mass="25203">MNDNLQLMMDQIDRVISMYQWTVGIFISIILGSLGLFGLIQFKLKKSQEENIKKEIFTRFNEVTAESLEPLILASIDQIYWSSTTEYQRNADLFFRYLELSKKYNFSEDVKKYIYWFKFSVPRAFFVTFERIFDLPLSDGYGASNEANELSNLFKENGEFTKLPDPEEVSILVKEISRLREEANLDNYGDFERVLKDYRVFYDDVNNLNLDIL</sequence>
<evidence type="ECO:0000313" key="2">
    <source>
        <dbReference type="Proteomes" id="UP000352698"/>
    </source>
</evidence>
<dbReference type="Proteomes" id="UP000352698">
    <property type="component" value="Unassembled WGS sequence"/>
</dbReference>
<protein>
    <submittedName>
        <fullName evidence="1">Uncharacterized protein</fullName>
    </submittedName>
</protein>
<proteinExistence type="predicted"/>
<dbReference type="EMBL" id="CABEEP010000003">
    <property type="protein sequence ID" value="VTQ74228.1"/>
    <property type="molecule type" value="Genomic_DNA"/>
</dbReference>
<organism evidence="1 2">
    <name type="scientific">Enterococcus hirae</name>
    <dbReference type="NCBI Taxonomy" id="1354"/>
    <lineage>
        <taxon>Bacteria</taxon>
        <taxon>Bacillati</taxon>
        <taxon>Bacillota</taxon>
        <taxon>Bacilli</taxon>
        <taxon>Lactobacillales</taxon>
        <taxon>Enterococcaceae</taxon>
        <taxon>Enterococcus</taxon>
    </lineage>
</organism>
<gene>
    <name evidence="1" type="ORF">NCTC12204_02809</name>
</gene>